<keyword evidence="2 10" id="KW-0645">Protease</keyword>
<gene>
    <name evidence="13" type="ORF">DZC30_13250</name>
</gene>
<feature type="domain" description="Peptidase M48" evidence="12">
    <location>
        <begin position="102"/>
        <end position="325"/>
    </location>
</feature>
<keyword evidence="8 10" id="KW-0482">Metalloprotease</keyword>
<protein>
    <submittedName>
        <fullName evidence="13">Peptidase M48</fullName>
    </submittedName>
</protein>
<dbReference type="InterPro" id="IPR050083">
    <property type="entry name" value="HtpX_protease"/>
</dbReference>
<comment type="similarity">
    <text evidence="10">Belongs to the peptidase M48 family.</text>
</comment>
<proteinExistence type="inferred from homology"/>
<keyword evidence="14" id="KW-1185">Reference proteome</keyword>
<keyword evidence="7 11" id="KW-1133">Transmembrane helix</keyword>
<feature type="transmembrane region" description="Helical" evidence="11">
    <location>
        <begin position="54"/>
        <end position="74"/>
    </location>
</feature>
<reference evidence="13 14" key="1">
    <citation type="submission" date="2018-08" db="EMBL/GenBank/DDBJ databases">
        <title>Comamonas testosteroni strain SWCO2.</title>
        <authorList>
            <person name="Jiang N."/>
            <person name="Zhang X.Z."/>
        </authorList>
    </citation>
    <scope>NUCLEOTIDE SEQUENCE [LARGE SCALE GENOMIC DNA]</scope>
    <source>
        <strain evidence="13 14">SWCO2</strain>
    </source>
</reference>
<evidence type="ECO:0000259" key="12">
    <source>
        <dbReference type="Pfam" id="PF01435"/>
    </source>
</evidence>
<evidence type="ECO:0000313" key="14">
    <source>
        <dbReference type="Proteomes" id="UP000261948"/>
    </source>
</evidence>
<keyword evidence="5 10" id="KW-0378">Hydrolase</keyword>
<evidence type="ECO:0000256" key="6">
    <source>
        <dbReference type="ARBA" id="ARBA00022833"/>
    </source>
</evidence>
<keyword evidence="3 11" id="KW-0812">Transmembrane</keyword>
<evidence type="ECO:0000256" key="1">
    <source>
        <dbReference type="ARBA" id="ARBA00022475"/>
    </source>
</evidence>
<dbReference type="OrthoDB" id="15218at2"/>
<dbReference type="Gene3D" id="3.30.2010.10">
    <property type="entry name" value="Metalloproteases ('zincins'), catalytic domain"/>
    <property type="match status" value="1"/>
</dbReference>
<keyword evidence="4" id="KW-0479">Metal-binding</keyword>
<accession>A0A373FJ88</accession>
<evidence type="ECO:0000256" key="7">
    <source>
        <dbReference type="ARBA" id="ARBA00022989"/>
    </source>
</evidence>
<evidence type="ECO:0000256" key="11">
    <source>
        <dbReference type="SAM" id="Phobius"/>
    </source>
</evidence>
<name>A0A373FJ88_COMTE</name>
<keyword evidence="9 11" id="KW-0472">Membrane</keyword>
<dbReference type="Proteomes" id="UP000261948">
    <property type="component" value="Unassembled WGS sequence"/>
</dbReference>
<dbReference type="Pfam" id="PF01435">
    <property type="entry name" value="Peptidase_M48"/>
    <property type="match status" value="1"/>
</dbReference>
<feature type="transmembrane region" description="Helical" evidence="11">
    <location>
        <begin position="16"/>
        <end position="42"/>
    </location>
</feature>
<evidence type="ECO:0000256" key="10">
    <source>
        <dbReference type="RuleBase" id="RU003983"/>
    </source>
</evidence>
<dbReference type="PANTHER" id="PTHR43221:SF2">
    <property type="entry name" value="PROTEASE HTPX HOMOLOG"/>
    <property type="match status" value="1"/>
</dbReference>
<evidence type="ECO:0000256" key="4">
    <source>
        <dbReference type="ARBA" id="ARBA00022723"/>
    </source>
</evidence>
<evidence type="ECO:0000256" key="2">
    <source>
        <dbReference type="ARBA" id="ARBA00022670"/>
    </source>
</evidence>
<evidence type="ECO:0000256" key="9">
    <source>
        <dbReference type="ARBA" id="ARBA00023136"/>
    </source>
</evidence>
<comment type="cofactor">
    <cofactor evidence="10">
        <name>Zn(2+)</name>
        <dbReference type="ChEBI" id="CHEBI:29105"/>
    </cofactor>
    <text evidence="10">Binds 1 zinc ion per subunit.</text>
</comment>
<dbReference type="PANTHER" id="PTHR43221">
    <property type="entry name" value="PROTEASE HTPX"/>
    <property type="match status" value="1"/>
</dbReference>
<dbReference type="InterPro" id="IPR001915">
    <property type="entry name" value="Peptidase_M48"/>
</dbReference>
<dbReference type="AlphaFoldDB" id="A0A373FJ88"/>
<keyword evidence="6 10" id="KW-0862">Zinc</keyword>
<keyword evidence="1" id="KW-1003">Cell membrane</keyword>
<evidence type="ECO:0000256" key="3">
    <source>
        <dbReference type="ARBA" id="ARBA00022692"/>
    </source>
</evidence>
<evidence type="ECO:0000313" key="13">
    <source>
        <dbReference type="EMBL" id="RGE44208.1"/>
    </source>
</evidence>
<dbReference type="EMBL" id="QURR01000015">
    <property type="protein sequence ID" value="RGE44208.1"/>
    <property type="molecule type" value="Genomic_DNA"/>
</dbReference>
<evidence type="ECO:0000256" key="8">
    <source>
        <dbReference type="ARBA" id="ARBA00023049"/>
    </source>
</evidence>
<dbReference type="GO" id="GO:0006508">
    <property type="term" value="P:proteolysis"/>
    <property type="evidence" value="ECO:0007669"/>
    <property type="project" value="UniProtKB-KW"/>
</dbReference>
<dbReference type="GO" id="GO:0004222">
    <property type="term" value="F:metalloendopeptidase activity"/>
    <property type="evidence" value="ECO:0007669"/>
    <property type="project" value="InterPro"/>
</dbReference>
<sequence>MRFWDKQREARRSTRWLLGAFALCVLAVVASVHLGLTLAWWLGTMAFGGWNYPVGFTAVNIGVTLLLVLGGCWIELDQLRHGGGELAERVGAREARPGSSLAEQQLCNIVDEMCIAAHWPAPQVTVLARAEAINAFAAGWDAEDAIIAVTQGALDQLTREEMQGLVAHELSHLREGDTRLNMQLASMVYGLELIHNFGESMREREAIFTQWFGVFIQAAGFVGWFCGQLLKAAVSRQREYLADARAVQWTRSKDGLGGVLRKVLMQREIARKQYGDWQADERSYKGLDHRLVQHMLLAETPHASRLEDWLESHPTVEDRIRRIYGRDMRPLPLPLNRAPIVDVFDDSSR</sequence>
<comment type="caution">
    <text evidence="13">The sequence shown here is derived from an EMBL/GenBank/DDBJ whole genome shotgun (WGS) entry which is preliminary data.</text>
</comment>
<dbReference type="GO" id="GO:0046872">
    <property type="term" value="F:metal ion binding"/>
    <property type="evidence" value="ECO:0007669"/>
    <property type="project" value="UniProtKB-KW"/>
</dbReference>
<evidence type="ECO:0000256" key="5">
    <source>
        <dbReference type="ARBA" id="ARBA00022801"/>
    </source>
</evidence>
<organism evidence="13 14">
    <name type="scientific">Comamonas testosteroni</name>
    <name type="common">Pseudomonas testosteroni</name>
    <dbReference type="NCBI Taxonomy" id="285"/>
    <lineage>
        <taxon>Bacteria</taxon>
        <taxon>Pseudomonadati</taxon>
        <taxon>Pseudomonadota</taxon>
        <taxon>Betaproteobacteria</taxon>
        <taxon>Burkholderiales</taxon>
        <taxon>Comamonadaceae</taxon>
        <taxon>Comamonas</taxon>
    </lineage>
</organism>
<feature type="transmembrane region" description="Helical" evidence="11">
    <location>
        <begin position="211"/>
        <end position="230"/>
    </location>
</feature>